<evidence type="ECO:0000259" key="2">
    <source>
        <dbReference type="PROSITE" id="PS50836"/>
    </source>
</evidence>
<name>A0A9P0DMQ1_PHACE</name>
<evidence type="ECO:0008006" key="6">
    <source>
        <dbReference type="Google" id="ProtNLM"/>
    </source>
</evidence>
<gene>
    <name evidence="4" type="ORF">PHAECO_LOCUS6495</name>
</gene>
<dbReference type="SMART" id="SM00686">
    <property type="entry name" value="DM13"/>
    <property type="match status" value="2"/>
</dbReference>
<sequence length="680" mass="76576">IFFLFSGYCIKPPEPYYGRKIGPLLEFAHGIKGTAYAVDESTIFLKGFSYDGTGTDAFFWIGNSPRPSPEGIIIPYPEDYIGRDPPVLRAYNNTDIILRLPMGKRIRDIRWLSVWCRRFTVDFGEVFIRPNIEVPKPRVLPEFKRLAHGLRSDNISILDAKTFYIPNLHYDGAGPDAYFWVGNGSEPNSFGIKVPNEMGSLDPLRGYQGEDIEIQLPGLLTVHDIDWLAVWCVQYRHNFGHVHVPKDIDVPPALGQTKISTTSTPRSTLPSNCREFLDKRLQVRWKLEEDYIDMILSARIREDQYIAFGLSGSQGKPQMVGGDVIVAFYDSETESFRAVDYYMSHLAQCDGKQGVCPDERIGGRNDVTVISGSRENGITTIKFRRPLKTNEAINDQPIPLQGEVSVIAAFGPLNSLKEANAHSASDKTTEDFRINFNNFDDHDCTINLEDLSEEGGPKPWPLAKIIGETTFNARIGPAGGKRGYTSITGLPSWGIAWYLNDLLIPEITLERGQTYTFVIEGGDDSSNPARYHPFYITDSIEGGYGQKSVDDQAKQRIFAGVDYDHEGYPYPTAAGRYCEWAHKSVDKSNDSETFRTFMDTLRLECDQGEPAYFNWTVPYETPDLLYYQCYTHNNLGWKIKIVEPGYISEHSSKAVGLNSISTFTLIQGNLILLCWVLANI</sequence>
<evidence type="ECO:0000313" key="5">
    <source>
        <dbReference type="Proteomes" id="UP001153737"/>
    </source>
</evidence>
<feature type="domain" description="DM13" evidence="3">
    <location>
        <begin position="141"/>
        <end position="245"/>
    </location>
</feature>
<dbReference type="InterPro" id="IPR045266">
    <property type="entry name" value="DOH_DOMON"/>
</dbReference>
<dbReference type="PANTHER" id="PTHR24036:SF5">
    <property type="entry name" value="THROMBOMODULIN"/>
    <property type="match status" value="1"/>
</dbReference>
<dbReference type="Proteomes" id="UP001153737">
    <property type="component" value="Chromosome 2"/>
</dbReference>
<feature type="domain" description="DM13" evidence="3">
    <location>
        <begin position="18"/>
        <end position="129"/>
    </location>
</feature>
<dbReference type="AlphaFoldDB" id="A0A9P0DMQ1"/>
<dbReference type="OrthoDB" id="2448405at2759"/>
<dbReference type="CDD" id="cd09631">
    <property type="entry name" value="DOMON_DOH"/>
    <property type="match status" value="1"/>
</dbReference>
<evidence type="ECO:0000256" key="1">
    <source>
        <dbReference type="ARBA" id="ARBA00022737"/>
    </source>
</evidence>
<dbReference type="PROSITE" id="PS50836">
    <property type="entry name" value="DOMON"/>
    <property type="match status" value="1"/>
</dbReference>
<dbReference type="InterPro" id="IPR052126">
    <property type="entry name" value="Spindle_Org/Thrombomodulin"/>
</dbReference>
<dbReference type="Pfam" id="PF03351">
    <property type="entry name" value="DOMON"/>
    <property type="match status" value="1"/>
</dbReference>
<reference evidence="4" key="1">
    <citation type="submission" date="2022-01" db="EMBL/GenBank/DDBJ databases">
        <authorList>
            <person name="King R."/>
        </authorList>
    </citation>
    <scope>NUCLEOTIDE SEQUENCE</scope>
</reference>
<feature type="domain" description="DOMON" evidence="2">
    <location>
        <begin position="279"/>
        <end position="411"/>
    </location>
</feature>
<proteinExistence type="predicted"/>
<organism evidence="4 5">
    <name type="scientific">Phaedon cochleariae</name>
    <name type="common">Mustard beetle</name>
    <dbReference type="NCBI Taxonomy" id="80249"/>
    <lineage>
        <taxon>Eukaryota</taxon>
        <taxon>Metazoa</taxon>
        <taxon>Ecdysozoa</taxon>
        <taxon>Arthropoda</taxon>
        <taxon>Hexapoda</taxon>
        <taxon>Insecta</taxon>
        <taxon>Pterygota</taxon>
        <taxon>Neoptera</taxon>
        <taxon>Endopterygota</taxon>
        <taxon>Coleoptera</taxon>
        <taxon>Polyphaga</taxon>
        <taxon>Cucujiformia</taxon>
        <taxon>Chrysomeloidea</taxon>
        <taxon>Chrysomelidae</taxon>
        <taxon>Chrysomelinae</taxon>
        <taxon>Chrysomelini</taxon>
        <taxon>Phaedon</taxon>
    </lineage>
</organism>
<keyword evidence="5" id="KW-1185">Reference proteome</keyword>
<dbReference type="SMART" id="SM00664">
    <property type="entry name" value="DoH"/>
    <property type="match status" value="1"/>
</dbReference>
<feature type="non-terminal residue" evidence="4">
    <location>
        <position position="680"/>
    </location>
</feature>
<dbReference type="PROSITE" id="PS51549">
    <property type="entry name" value="DM13"/>
    <property type="match status" value="2"/>
</dbReference>
<dbReference type="InterPro" id="IPR019545">
    <property type="entry name" value="DM13_domain"/>
</dbReference>
<evidence type="ECO:0000313" key="4">
    <source>
        <dbReference type="EMBL" id="CAH1156108.1"/>
    </source>
</evidence>
<reference evidence="4" key="2">
    <citation type="submission" date="2022-10" db="EMBL/GenBank/DDBJ databases">
        <authorList>
            <consortium name="ENA_rothamsted_submissions"/>
            <consortium name="culmorum"/>
            <person name="King R."/>
        </authorList>
    </citation>
    <scope>NUCLEOTIDE SEQUENCE</scope>
</reference>
<dbReference type="Pfam" id="PF10517">
    <property type="entry name" value="DM13"/>
    <property type="match status" value="2"/>
</dbReference>
<dbReference type="PANTHER" id="PTHR24036">
    <property type="entry name" value="SKELETOR-RELATED"/>
    <property type="match status" value="1"/>
</dbReference>
<keyword evidence="1" id="KW-0677">Repeat</keyword>
<dbReference type="InterPro" id="IPR005018">
    <property type="entry name" value="DOMON_domain"/>
</dbReference>
<evidence type="ECO:0000259" key="3">
    <source>
        <dbReference type="PROSITE" id="PS51549"/>
    </source>
</evidence>
<accession>A0A9P0DMQ1</accession>
<dbReference type="EMBL" id="OU896708">
    <property type="protein sequence ID" value="CAH1156108.1"/>
    <property type="molecule type" value="Genomic_DNA"/>
</dbReference>
<protein>
    <recommendedName>
        <fullName evidence="6">Protein Skeletor</fullName>
    </recommendedName>
</protein>